<feature type="compositionally biased region" description="Gly residues" evidence="1">
    <location>
        <begin position="77"/>
        <end position="92"/>
    </location>
</feature>
<evidence type="ECO:0000313" key="3">
    <source>
        <dbReference type="Proteomes" id="UP000299102"/>
    </source>
</evidence>
<dbReference type="Proteomes" id="UP000299102">
    <property type="component" value="Unassembled WGS sequence"/>
</dbReference>
<organism evidence="2 3">
    <name type="scientific">Eumeta variegata</name>
    <name type="common">Bagworm moth</name>
    <name type="synonym">Eumeta japonica</name>
    <dbReference type="NCBI Taxonomy" id="151549"/>
    <lineage>
        <taxon>Eukaryota</taxon>
        <taxon>Metazoa</taxon>
        <taxon>Ecdysozoa</taxon>
        <taxon>Arthropoda</taxon>
        <taxon>Hexapoda</taxon>
        <taxon>Insecta</taxon>
        <taxon>Pterygota</taxon>
        <taxon>Neoptera</taxon>
        <taxon>Endopterygota</taxon>
        <taxon>Lepidoptera</taxon>
        <taxon>Glossata</taxon>
        <taxon>Ditrysia</taxon>
        <taxon>Tineoidea</taxon>
        <taxon>Psychidae</taxon>
        <taxon>Oiketicinae</taxon>
        <taxon>Eumeta</taxon>
    </lineage>
</organism>
<comment type="caution">
    <text evidence="2">The sequence shown here is derived from an EMBL/GenBank/DDBJ whole genome shotgun (WGS) entry which is preliminary data.</text>
</comment>
<name>A0A4C1VNV1_EUMVA</name>
<keyword evidence="3" id="KW-1185">Reference proteome</keyword>
<accession>A0A4C1VNV1</accession>
<sequence>MRHLTGVTDRRRRAPDECYMRLRTRPRRGPGLGDFSPHFINMGKSRTVQIAELPVAEANFNFCCEPRTRVTRRRAGAGSGAGGAGRGGGRGPDGSRPRPTAATCYPTYLKQETRS</sequence>
<protein>
    <submittedName>
        <fullName evidence="2">Uncharacterized protein</fullName>
    </submittedName>
</protein>
<proteinExistence type="predicted"/>
<evidence type="ECO:0000256" key="1">
    <source>
        <dbReference type="SAM" id="MobiDB-lite"/>
    </source>
</evidence>
<reference evidence="2 3" key="1">
    <citation type="journal article" date="2019" name="Commun. Biol.">
        <title>The bagworm genome reveals a unique fibroin gene that provides high tensile strength.</title>
        <authorList>
            <person name="Kono N."/>
            <person name="Nakamura H."/>
            <person name="Ohtoshi R."/>
            <person name="Tomita M."/>
            <person name="Numata K."/>
            <person name="Arakawa K."/>
        </authorList>
    </citation>
    <scope>NUCLEOTIDE SEQUENCE [LARGE SCALE GENOMIC DNA]</scope>
</reference>
<gene>
    <name evidence="2" type="ORF">EVAR_86509_1</name>
</gene>
<dbReference type="AlphaFoldDB" id="A0A4C1VNV1"/>
<feature type="region of interest" description="Disordered" evidence="1">
    <location>
        <begin position="72"/>
        <end position="115"/>
    </location>
</feature>
<dbReference type="EMBL" id="BGZK01000380">
    <property type="protein sequence ID" value="GBP40363.1"/>
    <property type="molecule type" value="Genomic_DNA"/>
</dbReference>
<evidence type="ECO:0000313" key="2">
    <source>
        <dbReference type="EMBL" id="GBP40363.1"/>
    </source>
</evidence>